<evidence type="ECO:0008006" key="3">
    <source>
        <dbReference type="Google" id="ProtNLM"/>
    </source>
</evidence>
<gene>
    <name evidence="1" type="ORF">M0638_26610</name>
</gene>
<dbReference type="Proteomes" id="UP001139516">
    <property type="component" value="Unassembled WGS sequence"/>
</dbReference>
<dbReference type="Gene3D" id="3.40.50.300">
    <property type="entry name" value="P-loop containing nucleotide triphosphate hydrolases"/>
    <property type="match status" value="1"/>
</dbReference>
<protein>
    <recommendedName>
        <fullName evidence="3">Protein ImuA</fullName>
    </recommendedName>
</protein>
<organism evidence="1 2">
    <name type="scientific">Roseomonas acroporae</name>
    <dbReference type="NCBI Taxonomy" id="2937791"/>
    <lineage>
        <taxon>Bacteria</taxon>
        <taxon>Pseudomonadati</taxon>
        <taxon>Pseudomonadota</taxon>
        <taxon>Alphaproteobacteria</taxon>
        <taxon>Acetobacterales</taxon>
        <taxon>Roseomonadaceae</taxon>
        <taxon>Roseomonas</taxon>
    </lineage>
</organism>
<sequence length="236" mass="24622">MAAADQPVDRVAVLASLRARVARLERGAASEAGSIALCDTIDRHLPNGGLARAALHEVRAADPGAAAGFCALVLARATGTALWISPVPDAWPPGLAAFGLAPADLVLVRAERPADGLWAFEEALRCPAVAGALLVLRGALPDMVAARRLQLAAEAGGGIGLLLLPDTTLMPPSPARSRWRVEATATEDREHPCWQLTLLRCAGGRGGAWSVTWRRDKAMLETVARTALARQAGSLS</sequence>
<keyword evidence="2" id="KW-1185">Reference proteome</keyword>
<dbReference type="EMBL" id="JALPRX010000158">
    <property type="protein sequence ID" value="MCK8787932.1"/>
    <property type="molecule type" value="Genomic_DNA"/>
</dbReference>
<dbReference type="SUPFAM" id="SSF52540">
    <property type="entry name" value="P-loop containing nucleoside triphosphate hydrolases"/>
    <property type="match status" value="1"/>
</dbReference>
<reference evidence="1" key="1">
    <citation type="submission" date="2022-04" db="EMBL/GenBank/DDBJ databases">
        <title>Roseomonas acroporae sp. nov., isolated from coral Acropora digitifera.</title>
        <authorList>
            <person name="Sun H."/>
        </authorList>
    </citation>
    <scope>NUCLEOTIDE SEQUENCE</scope>
    <source>
        <strain evidence="1">NAR14</strain>
    </source>
</reference>
<accession>A0A9X2BWR7</accession>
<dbReference type="AlphaFoldDB" id="A0A9X2BWR7"/>
<dbReference type="InterPro" id="IPR027417">
    <property type="entry name" value="P-loop_NTPase"/>
</dbReference>
<comment type="caution">
    <text evidence="1">The sequence shown here is derived from an EMBL/GenBank/DDBJ whole genome shotgun (WGS) entry which is preliminary data.</text>
</comment>
<evidence type="ECO:0000313" key="2">
    <source>
        <dbReference type="Proteomes" id="UP001139516"/>
    </source>
</evidence>
<proteinExistence type="predicted"/>
<evidence type="ECO:0000313" key="1">
    <source>
        <dbReference type="EMBL" id="MCK8787932.1"/>
    </source>
</evidence>
<name>A0A9X2BWR7_9PROT</name>
<dbReference type="RefSeq" id="WP_248669977.1">
    <property type="nucleotide sequence ID" value="NZ_JALPRX010000158.1"/>
</dbReference>